<organism evidence="1 2">
    <name type="scientific">Monilinia laxa</name>
    <name type="common">Brown rot fungus</name>
    <name type="synonym">Sclerotinia laxa</name>
    <dbReference type="NCBI Taxonomy" id="61186"/>
    <lineage>
        <taxon>Eukaryota</taxon>
        <taxon>Fungi</taxon>
        <taxon>Dikarya</taxon>
        <taxon>Ascomycota</taxon>
        <taxon>Pezizomycotina</taxon>
        <taxon>Leotiomycetes</taxon>
        <taxon>Helotiales</taxon>
        <taxon>Sclerotiniaceae</taxon>
        <taxon>Monilinia</taxon>
    </lineage>
</organism>
<reference evidence="1 2" key="1">
    <citation type="submission" date="2019-06" db="EMBL/GenBank/DDBJ databases">
        <title>Genome Sequence of the Brown Rot Fungal Pathogen Monilinia laxa.</title>
        <authorList>
            <person name="De Miccolis Angelini R.M."/>
            <person name="Landi L."/>
            <person name="Abate D."/>
            <person name="Pollastro S."/>
            <person name="Romanazzi G."/>
            <person name="Faretra F."/>
        </authorList>
    </citation>
    <scope>NUCLEOTIDE SEQUENCE [LARGE SCALE GENOMIC DNA]</scope>
    <source>
        <strain evidence="1 2">Mlax316</strain>
    </source>
</reference>
<name>A0A5N6K810_MONLA</name>
<dbReference type="EMBL" id="VIGI01000006">
    <property type="protein sequence ID" value="KAB8298929.1"/>
    <property type="molecule type" value="Genomic_DNA"/>
</dbReference>
<comment type="caution">
    <text evidence="1">The sequence shown here is derived from an EMBL/GenBank/DDBJ whole genome shotgun (WGS) entry which is preliminary data.</text>
</comment>
<sequence>MKILQETERRVNESRLYDMPNYEKVKNSQQLAHGCQKTGQRGELIPFLLFQPMVLVRQPGSIKSESDINVDLKEDFSFQINSNKRRTQGYIQKTPHPVPNRIIHSVYDS</sequence>
<dbReference type="OrthoDB" id="3547739at2759"/>
<dbReference type="Proteomes" id="UP000326757">
    <property type="component" value="Unassembled WGS sequence"/>
</dbReference>
<proteinExistence type="predicted"/>
<dbReference type="AlphaFoldDB" id="A0A5N6K810"/>
<evidence type="ECO:0000313" key="2">
    <source>
        <dbReference type="Proteomes" id="UP000326757"/>
    </source>
</evidence>
<keyword evidence="2" id="KW-1185">Reference proteome</keyword>
<accession>A0A5N6K810</accession>
<evidence type="ECO:0000313" key="1">
    <source>
        <dbReference type="EMBL" id="KAB8298929.1"/>
    </source>
</evidence>
<protein>
    <submittedName>
        <fullName evidence="1">Uncharacterized protein</fullName>
    </submittedName>
</protein>
<gene>
    <name evidence="1" type="ORF">EYC80_001083</name>
</gene>